<dbReference type="PRINTS" id="PR00778">
    <property type="entry name" value="HTHARSR"/>
</dbReference>
<evidence type="ECO:0000313" key="7">
    <source>
        <dbReference type="Proteomes" id="UP000092695"/>
    </source>
</evidence>
<dbReference type="NCBIfam" id="NF033788">
    <property type="entry name" value="HTH_metalloreg"/>
    <property type="match status" value="1"/>
</dbReference>
<dbReference type="InterPro" id="IPR011991">
    <property type="entry name" value="ArsR-like_HTH"/>
</dbReference>
<dbReference type="GO" id="GO:0046685">
    <property type="term" value="P:response to arsenic-containing substance"/>
    <property type="evidence" value="ECO:0007669"/>
    <property type="project" value="UniProtKB-KW"/>
</dbReference>
<dbReference type="GO" id="GO:0003677">
    <property type="term" value="F:DNA binding"/>
    <property type="evidence" value="ECO:0007669"/>
    <property type="project" value="UniProtKB-KW"/>
</dbReference>
<dbReference type="EMBL" id="CP016268">
    <property type="protein sequence ID" value="ANO50000.1"/>
    <property type="molecule type" value="Genomic_DNA"/>
</dbReference>
<proteinExistence type="predicted"/>
<keyword evidence="3" id="KW-0238">DNA-binding</keyword>
<dbReference type="PROSITE" id="PS50987">
    <property type="entry name" value="HTH_ARSR_2"/>
    <property type="match status" value="1"/>
</dbReference>
<dbReference type="InterPro" id="IPR036388">
    <property type="entry name" value="WH-like_DNA-bd_sf"/>
</dbReference>
<dbReference type="AlphaFoldDB" id="A0A193LBU3"/>
<reference evidence="6 7" key="1">
    <citation type="submission" date="2016-06" db="EMBL/GenBank/DDBJ databases">
        <title>Complete genome sequence of a deep-branching marine Gamma Proteobacterium Woeseia oceani type strain XK5.</title>
        <authorList>
            <person name="Mu D."/>
            <person name="Du Z."/>
        </authorList>
    </citation>
    <scope>NUCLEOTIDE SEQUENCE [LARGE SCALE GENOMIC DNA]</scope>
    <source>
        <strain evidence="6 7">XK5</strain>
    </source>
</reference>
<dbReference type="Pfam" id="PF01022">
    <property type="entry name" value="HTH_5"/>
    <property type="match status" value="1"/>
</dbReference>
<sequence length="131" mass="15261">MQVIEVPIENIFQALCDRTRLRIVRLLSTTQEEACLCELVDSLQEPQYKLSRHLKVLRQVGLLASEKEGRWVYHRLVSEPKHLKMMSKLIATLPDDESIYGDDVERFNKRLFHREKGRCRVGVLTKALQTG</sequence>
<dbReference type="PANTHER" id="PTHR33154">
    <property type="entry name" value="TRANSCRIPTIONAL REGULATOR, ARSR FAMILY"/>
    <property type="match status" value="1"/>
</dbReference>
<dbReference type="InterPro" id="IPR001845">
    <property type="entry name" value="HTH_ArsR_DNA-bd_dom"/>
</dbReference>
<accession>A0A193LBU3</accession>
<keyword evidence="4" id="KW-0804">Transcription</keyword>
<dbReference type="OrthoDB" id="9796124at2"/>
<name>A0A193LBU3_9GAMM</name>
<keyword evidence="1" id="KW-0059">Arsenical resistance</keyword>
<evidence type="ECO:0000256" key="1">
    <source>
        <dbReference type="ARBA" id="ARBA00022849"/>
    </source>
</evidence>
<evidence type="ECO:0000256" key="3">
    <source>
        <dbReference type="ARBA" id="ARBA00023125"/>
    </source>
</evidence>
<dbReference type="InterPro" id="IPR051081">
    <property type="entry name" value="HTH_MetalResp_TranReg"/>
</dbReference>
<dbReference type="Proteomes" id="UP000092695">
    <property type="component" value="Chromosome"/>
</dbReference>
<protein>
    <submittedName>
        <fullName evidence="6">Transcriptional regulator</fullName>
    </submittedName>
</protein>
<dbReference type="InterPro" id="IPR036390">
    <property type="entry name" value="WH_DNA-bd_sf"/>
</dbReference>
<evidence type="ECO:0000313" key="6">
    <source>
        <dbReference type="EMBL" id="ANO50000.1"/>
    </source>
</evidence>
<dbReference type="PANTHER" id="PTHR33154:SF18">
    <property type="entry name" value="ARSENICAL RESISTANCE OPERON REPRESSOR"/>
    <property type="match status" value="1"/>
</dbReference>
<dbReference type="SMART" id="SM00418">
    <property type="entry name" value="HTH_ARSR"/>
    <property type="match status" value="1"/>
</dbReference>
<keyword evidence="2" id="KW-0805">Transcription regulation</keyword>
<dbReference type="RefSeq" id="WP_068611975.1">
    <property type="nucleotide sequence ID" value="NZ_CP016268.1"/>
</dbReference>
<dbReference type="Gene3D" id="1.10.10.10">
    <property type="entry name" value="Winged helix-like DNA-binding domain superfamily/Winged helix DNA-binding domain"/>
    <property type="match status" value="1"/>
</dbReference>
<evidence type="ECO:0000256" key="4">
    <source>
        <dbReference type="ARBA" id="ARBA00023163"/>
    </source>
</evidence>
<organism evidence="6 7">
    <name type="scientific">Woeseia oceani</name>
    <dbReference type="NCBI Taxonomy" id="1548547"/>
    <lineage>
        <taxon>Bacteria</taxon>
        <taxon>Pseudomonadati</taxon>
        <taxon>Pseudomonadota</taxon>
        <taxon>Gammaproteobacteria</taxon>
        <taxon>Woeseiales</taxon>
        <taxon>Woeseiaceae</taxon>
        <taxon>Woeseia</taxon>
    </lineage>
</organism>
<dbReference type="KEGG" id="woc:BA177_01085"/>
<feature type="domain" description="HTH arsR-type" evidence="5">
    <location>
        <begin position="1"/>
        <end position="98"/>
    </location>
</feature>
<dbReference type="SUPFAM" id="SSF46785">
    <property type="entry name" value="Winged helix' DNA-binding domain"/>
    <property type="match status" value="1"/>
</dbReference>
<keyword evidence="7" id="KW-1185">Reference proteome</keyword>
<evidence type="ECO:0000259" key="5">
    <source>
        <dbReference type="PROSITE" id="PS50987"/>
    </source>
</evidence>
<gene>
    <name evidence="6" type="ORF">BA177_01085</name>
</gene>
<dbReference type="CDD" id="cd00090">
    <property type="entry name" value="HTH_ARSR"/>
    <property type="match status" value="1"/>
</dbReference>
<dbReference type="GO" id="GO:0003700">
    <property type="term" value="F:DNA-binding transcription factor activity"/>
    <property type="evidence" value="ECO:0007669"/>
    <property type="project" value="InterPro"/>
</dbReference>
<dbReference type="STRING" id="1548547.BA177_01085"/>
<evidence type="ECO:0000256" key="2">
    <source>
        <dbReference type="ARBA" id="ARBA00023015"/>
    </source>
</evidence>